<feature type="compositionally biased region" description="Low complexity" evidence="1">
    <location>
        <begin position="49"/>
        <end position="71"/>
    </location>
</feature>
<proteinExistence type="predicted"/>
<feature type="compositionally biased region" description="Low complexity" evidence="1">
    <location>
        <begin position="78"/>
        <end position="90"/>
    </location>
</feature>
<evidence type="ECO:0000256" key="1">
    <source>
        <dbReference type="SAM" id="MobiDB-lite"/>
    </source>
</evidence>
<organism evidence="3 4">
    <name type="scientific">Senna tora</name>
    <dbReference type="NCBI Taxonomy" id="362788"/>
    <lineage>
        <taxon>Eukaryota</taxon>
        <taxon>Viridiplantae</taxon>
        <taxon>Streptophyta</taxon>
        <taxon>Embryophyta</taxon>
        <taxon>Tracheophyta</taxon>
        <taxon>Spermatophyta</taxon>
        <taxon>Magnoliopsida</taxon>
        <taxon>eudicotyledons</taxon>
        <taxon>Gunneridae</taxon>
        <taxon>Pentapetalae</taxon>
        <taxon>rosids</taxon>
        <taxon>fabids</taxon>
        <taxon>Fabales</taxon>
        <taxon>Fabaceae</taxon>
        <taxon>Caesalpinioideae</taxon>
        <taxon>Cassia clade</taxon>
        <taxon>Senna</taxon>
    </lineage>
</organism>
<accession>A0A834SXP3</accession>
<name>A0A834SXP3_9FABA</name>
<reference evidence="3" key="1">
    <citation type="submission" date="2020-09" db="EMBL/GenBank/DDBJ databases">
        <title>Genome-Enabled Discovery of Anthraquinone Biosynthesis in Senna tora.</title>
        <authorList>
            <person name="Kang S.-H."/>
            <person name="Pandey R.P."/>
            <person name="Lee C.-M."/>
            <person name="Sim J.-S."/>
            <person name="Jeong J.-T."/>
            <person name="Choi B.-S."/>
            <person name="Jung M."/>
            <person name="Ginzburg D."/>
            <person name="Zhao K."/>
            <person name="Won S.Y."/>
            <person name="Oh T.-J."/>
            <person name="Yu Y."/>
            <person name="Kim N.-H."/>
            <person name="Lee O.R."/>
            <person name="Lee T.-H."/>
            <person name="Bashyal P."/>
            <person name="Kim T.-S."/>
            <person name="Lee W.-H."/>
            <person name="Kawkins C."/>
            <person name="Kim C.-K."/>
            <person name="Kim J.S."/>
            <person name="Ahn B.O."/>
            <person name="Rhee S.Y."/>
            <person name="Sohng J.K."/>
        </authorList>
    </citation>
    <scope>NUCLEOTIDE SEQUENCE</scope>
    <source>
        <tissue evidence="3">Leaf</tissue>
    </source>
</reference>
<evidence type="ECO:0000313" key="4">
    <source>
        <dbReference type="Proteomes" id="UP000634136"/>
    </source>
</evidence>
<feature type="region of interest" description="Disordered" evidence="1">
    <location>
        <begin position="1"/>
        <end position="96"/>
    </location>
</feature>
<keyword evidence="2" id="KW-1133">Transmembrane helix</keyword>
<sequence length="298" mass="32795">MSMLAKTDSEVSSLSQSSPARSPRRPVYYVQSPSRDSHEDGEKTTNSFHSSPLQSPLGSPPHSHSNSSLGPHSRESSSTRFSGSRKTSGSNRKSGWRPWKDNHFHAIEEEGLLDPHDASTHSLPRRCYFLAFILAFTLLFSSITFDQFVVQAGADFSGVATSMVSMNSSVKLTFRNTATFFGVHVTSTPLDLTYYQLTLASGNIEKFYQSRKSQRSMRVTVRGSGIPLYGGGSSLSSVNGAPVDGVPLSLRFMVRSRANVLGKLVKPKFYKKVECSVVMDSKKMNVAIPLKDKCTYED</sequence>
<feature type="compositionally biased region" description="Low complexity" evidence="1">
    <location>
        <begin position="12"/>
        <end position="21"/>
    </location>
</feature>
<dbReference type="OrthoDB" id="903824at2759"/>
<dbReference type="Proteomes" id="UP000634136">
    <property type="component" value="Unassembled WGS sequence"/>
</dbReference>
<keyword evidence="2" id="KW-0812">Transmembrane</keyword>
<dbReference type="InterPro" id="IPR055301">
    <property type="entry name" value="Lea14-like_2"/>
</dbReference>
<gene>
    <name evidence="3" type="ORF">G2W53_036580</name>
</gene>
<keyword evidence="2" id="KW-0472">Membrane</keyword>
<keyword evidence="4" id="KW-1185">Reference proteome</keyword>
<feature type="transmembrane region" description="Helical" evidence="2">
    <location>
        <begin position="127"/>
        <end position="145"/>
    </location>
</feature>
<comment type="caution">
    <text evidence="3">The sequence shown here is derived from an EMBL/GenBank/DDBJ whole genome shotgun (WGS) entry which is preliminary data.</text>
</comment>
<evidence type="ECO:0000256" key="2">
    <source>
        <dbReference type="SAM" id="Phobius"/>
    </source>
</evidence>
<protein>
    <submittedName>
        <fullName evidence="3">Late embryogenesis abundant protein</fullName>
    </submittedName>
</protein>
<evidence type="ECO:0000313" key="3">
    <source>
        <dbReference type="EMBL" id="KAF7809837.1"/>
    </source>
</evidence>
<dbReference type="AlphaFoldDB" id="A0A834SXP3"/>
<dbReference type="PANTHER" id="PTHR31852">
    <property type="entry name" value="LATE EMBRYOGENESIS ABUNDANT (LEA) HYDROXYPROLINE-RICH GLYCOPROTEIN FAMILY"/>
    <property type="match status" value="1"/>
</dbReference>
<dbReference type="EMBL" id="JAAIUW010000011">
    <property type="protein sequence ID" value="KAF7809837.1"/>
    <property type="molecule type" value="Genomic_DNA"/>
</dbReference>